<reference evidence="5 6" key="1">
    <citation type="submission" date="2019-08" db="EMBL/GenBank/DDBJ databases">
        <title>In-depth cultivation of the pig gut microbiome towards novel bacterial diversity and tailored functional studies.</title>
        <authorList>
            <person name="Wylensek D."/>
            <person name="Hitch T.C.A."/>
            <person name="Clavel T."/>
        </authorList>
    </citation>
    <scope>NUCLEOTIDE SEQUENCE [LARGE SCALE GENOMIC DNA]</scope>
    <source>
        <strain evidence="5 6">Bifido-178-WT-2B</strain>
    </source>
</reference>
<dbReference type="SMART" id="SM00354">
    <property type="entry name" value="HTH_LACI"/>
    <property type="match status" value="1"/>
</dbReference>
<comment type="caution">
    <text evidence="5">The sequence shown here is derived from an EMBL/GenBank/DDBJ whole genome shotgun (WGS) entry which is preliminary data.</text>
</comment>
<proteinExistence type="predicted"/>
<protein>
    <submittedName>
        <fullName evidence="5">LacI family transcriptional regulator</fullName>
    </submittedName>
</protein>
<dbReference type="PANTHER" id="PTHR30146">
    <property type="entry name" value="LACI-RELATED TRANSCRIPTIONAL REPRESSOR"/>
    <property type="match status" value="1"/>
</dbReference>
<evidence type="ECO:0000259" key="4">
    <source>
        <dbReference type="PROSITE" id="PS50932"/>
    </source>
</evidence>
<dbReference type="RefSeq" id="WP_206987999.1">
    <property type="nucleotide sequence ID" value="NZ_VUMX01000010.1"/>
</dbReference>
<dbReference type="GO" id="GO:0003700">
    <property type="term" value="F:DNA-binding transcription factor activity"/>
    <property type="evidence" value="ECO:0007669"/>
    <property type="project" value="TreeGrafter"/>
</dbReference>
<dbReference type="InterPro" id="IPR028082">
    <property type="entry name" value="Peripla_BP_I"/>
</dbReference>
<dbReference type="SUPFAM" id="SSF47413">
    <property type="entry name" value="lambda repressor-like DNA-binding domains"/>
    <property type="match status" value="1"/>
</dbReference>
<dbReference type="CDD" id="cd01392">
    <property type="entry name" value="HTH_LacI"/>
    <property type="match status" value="1"/>
</dbReference>
<dbReference type="PROSITE" id="PS50932">
    <property type="entry name" value="HTH_LACI_2"/>
    <property type="match status" value="1"/>
</dbReference>
<dbReference type="Proteomes" id="UP000438120">
    <property type="component" value="Unassembled WGS sequence"/>
</dbReference>
<feature type="domain" description="HTH lacI-type" evidence="4">
    <location>
        <begin position="5"/>
        <end position="59"/>
    </location>
</feature>
<dbReference type="Pfam" id="PF00356">
    <property type="entry name" value="LacI"/>
    <property type="match status" value="1"/>
</dbReference>
<keyword evidence="1" id="KW-0805">Transcription regulation</keyword>
<evidence type="ECO:0000256" key="3">
    <source>
        <dbReference type="ARBA" id="ARBA00023163"/>
    </source>
</evidence>
<dbReference type="InterPro" id="IPR000843">
    <property type="entry name" value="HTH_LacI"/>
</dbReference>
<evidence type="ECO:0000313" key="5">
    <source>
        <dbReference type="EMBL" id="MST86976.1"/>
    </source>
</evidence>
<organism evidence="5 6">
    <name type="scientific">Lactobacillus porci</name>
    <dbReference type="NCBI Taxonomy" id="2012477"/>
    <lineage>
        <taxon>Bacteria</taxon>
        <taxon>Bacillati</taxon>
        <taxon>Bacillota</taxon>
        <taxon>Bacilli</taxon>
        <taxon>Lactobacillales</taxon>
        <taxon>Lactobacillaceae</taxon>
        <taxon>Lactobacillus</taxon>
    </lineage>
</organism>
<dbReference type="GO" id="GO:0000976">
    <property type="term" value="F:transcription cis-regulatory region binding"/>
    <property type="evidence" value="ECO:0007669"/>
    <property type="project" value="TreeGrafter"/>
</dbReference>
<dbReference type="PROSITE" id="PS00356">
    <property type="entry name" value="HTH_LACI_1"/>
    <property type="match status" value="1"/>
</dbReference>
<dbReference type="Gene3D" id="3.40.50.2300">
    <property type="match status" value="2"/>
</dbReference>
<dbReference type="AlphaFoldDB" id="A0A6A8MDV9"/>
<dbReference type="InterPro" id="IPR046335">
    <property type="entry name" value="LacI/GalR-like_sensor"/>
</dbReference>
<dbReference type="Gene3D" id="1.10.260.40">
    <property type="entry name" value="lambda repressor-like DNA-binding domains"/>
    <property type="match status" value="1"/>
</dbReference>
<evidence type="ECO:0000256" key="1">
    <source>
        <dbReference type="ARBA" id="ARBA00023015"/>
    </source>
</evidence>
<dbReference type="EMBL" id="VUMX01000010">
    <property type="protein sequence ID" value="MST86976.1"/>
    <property type="molecule type" value="Genomic_DNA"/>
</dbReference>
<dbReference type="InterPro" id="IPR010982">
    <property type="entry name" value="Lambda_DNA-bd_dom_sf"/>
</dbReference>
<dbReference type="CDD" id="cd06267">
    <property type="entry name" value="PBP1_LacI_sugar_binding-like"/>
    <property type="match status" value="1"/>
</dbReference>
<keyword evidence="2" id="KW-0238">DNA-binding</keyword>
<dbReference type="PRINTS" id="PR00036">
    <property type="entry name" value="HTHLACI"/>
</dbReference>
<dbReference type="Pfam" id="PF13377">
    <property type="entry name" value="Peripla_BP_3"/>
    <property type="match status" value="1"/>
</dbReference>
<accession>A0A6A8MDV9</accession>
<sequence>MKRTTTLEDVARKAHVSKMTVSRVINHPELVAPELQLVVEDAMHKLNYHPNHAARALATNQTNVVKFVILEDVDGTDPYFTNVLFGVATGLKKENYTLQLLLDGKQINQGAADGVIITGARTGEYPMLNQIKMPFVLFGENGGGYDFVDTNNLQGETMAAEYALKRGYSNIVFIGLDVKEAFEFSREAGYVNTMQQNKKIPRVFRLPNSSHDGRQFIEEHLDEFPKNTCFVCASDRIAMGVLQGLEAREASVPADFGVIGFDGVLLNRVASPTITTVKQALWEIGEKLAYLILRKIRQDGAPQGEMFIEPTLDVAESTK</sequence>
<dbReference type="SUPFAM" id="SSF53822">
    <property type="entry name" value="Periplasmic binding protein-like I"/>
    <property type="match status" value="1"/>
</dbReference>
<gene>
    <name evidence="5" type="ORF">FYJ62_04830</name>
</gene>
<name>A0A6A8MDV9_9LACO</name>
<dbReference type="PANTHER" id="PTHR30146:SF154">
    <property type="entry name" value="TRANSCRIPTION REGULATOR, MEMBER OF GALR FAMILY"/>
    <property type="match status" value="1"/>
</dbReference>
<evidence type="ECO:0000256" key="2">
    <source>
        <dbReference type="ARBA" id="ARBA00023125"/>
    </source>
</evidence>
<evidence type="ECO:0000313" key="6">
    <source>
        <dbReference type="Proteomes" id="UP000438120"/>
    </source>
</evidence>
<keyword evidence="3" id="KW-0804">Transcription</keyword>
<keyword evidence="6" id="KW-1185">Reference proteome</keyword>